<dbReference type="OrthoDB" id="5723200at2"/>
<dbReference type="RefSeq" id="WP_083117922.1">
    <property type="nucleotide sequence ID" value="NZ_JACKUO010000040.1"/>
</dbReference>
<keyword evidence="4" id="KW-0503">Monooxygenase</keyword>
<evidence type="ECO:0000256" key="3">
    <source>
        <dbReference type="ARBA" id="ARBA00023002"/>
    </source>
</evidence>
<proteinExistence type="predicted"/>
<evidence type="ECO:0000256" key="4">
    <source>
        <dbReference type="ARBA" id="ARBA00023033"/>
    </source>
</evidence>
<feature type="domain" description="Luciferase-like" evidence="5">
    <location>
        <begin position="1"/>
        <end position="217"/>
    </location>
</feature>
<dbReference type="Proteomes" id="UP000192534">
    <property type="component" value="Unassembled WGS sequence"/>
</dbReference>
<sequence>MRIGIGLPNHVAGVSGAVIGSWARRGEERGFESLTTIDRLLYPSLDSVIALSVAAGATSTLGLVTNVILAPLYSAPVLTKQLGSLAACAGSRLTVGIGVGSRADDYDAVGVDFARRGRILDEQLVVMRHGWSADAGLCPAPVQIPLLFGGRSEATIRRATTVGDGWVAGALRDFETQSVFAERIRAAWQAAGRPGTPQIHASVNFALGDGEVVRRGRDHLGRYYGFNPEYAKLNVEDMIHSAEDARAAVRAYRDLGFDRLLFHPAVASIDQVDLLADAVL</sequence>
<reference evidence="6 7" key="1">
    <citation type="submission" date="2016-12" db="EMBL/GenBank/DDBJ databases">
        <title>The new phylogeny of genus Mycobacterium.</title>
        <authorList>
            <person name="Tortoli E."/>
            <person name="Trovato A."/>
            <person name="Cirillo D.M."/>
        </authorList>
    </citation>
    <scope>NUCLEOTIDE SEQUENCE [LARGE SCALE GENOMIC DNA]</scope>
    <source>
        <strain evidence="6 7">DSM 44223</strain>
    </source>
</reference>
<evidence type="ECO:0000313" key="6">
    <source>
        <dbReference type="EMBL" id="ORB56234.1"/>
    </source>
</evidence>
<evidence type="ECO:0000256" key="2">
    <source>
        <dbReference type="ARBA" id="ARBA00022643"/>
    </source>
</evidence>
<dbReference type="PANTHER" id="PTHR42847">
    <property type="entry name" value="ALKANESULFONATE MONOOXYGENASE"/>
    <property type="match status" value="1"/>
</dbReference>
<evidence type="ECO:0000259" key="5">
    <source>
        <dbReference type="Pfam" id="PF00296"/>
    </source>
</evidence>
<comment type="caution">
    <text evidence="6">The sequence shown here is derived from an EMBL/GenBank/DDBJ whole genome shotgun (WGS) entry which is preliminary data.</text>
</comment>
<protein>
    <submittedName>
        <fullName evidence="6">Oxidoreductase</fullName>
    </submittedName>
</protein>
<keyword evidence="1" id="KW-0285">Flavoprotein</keyword>
<keyword evidence="3" id="KW-0560">Oxidoreductase</keyword>
<dbReference type="Gene3D" id="3.20.20.30">
    <property type="entry name" value="Luciferase-like domain"/>
    <property type="match status" value="1"/>
</dbReference>
<name>A0A1X0J414_MYCRH</name>
<keyword evidence="7" id="KW-1185">Reference proteome</keyword>
<gene>
    <name evidence="6" type="ORF">BST42_07100</name>
</gene>
<dbReference type="GO" id="GO:0046306">
    <property type="term" value="P:alkanesulfonate catabolic process"/>
    <property type="evidence" value="ECO:0007669"/>
    <property type="project" value="TreeGrafter"/>
</dbReference>
<dbReference type="InterPro" id="IPR050172">
    <property type="entry name" value="SsuD_RutA_monooxygenase"/>
</dbReference>
<evidence type="ECO:0000313" key="7">
    <source>
        <dbReference type="Proteomes" id="UP000192534"/>
    </source>
</evidence>
<accession>A0A1X0J414</accession>
<organism evidence="6 7">
    <name type="scientific">Mycolicibacterium rhodesiae</name>
    <name type="common">Mycobacterium rhodesiae</name>
    <dbReference type="NCBI Taxonomy" id="36814"/>
    <lineage>
        <taxon>Bacteria</taxon>
        <taxon>Bacillati</taxon>
        <taxon>Actinomycetota</taxon>
        <taxon>Actinomycetes</taxon>
        <taxon>Mycobacteriales</taxon>
        <taxon>Mycobacteriaceae</taxon>
        <taxon>Mycolicibacterium</taxon>
    </lineage>
</organism>
<dbReference type="GO" id="GO:0008726">
    <property type="term" value="F:alkanesulfonate monooxygenase activity"/>
    <property type="evidence" value="ECO:0007669"/>
    <property type="project" value="TreeGrafter"/>
</dbReference>
<keyword evidence="2" id="KW-0288">FMN</keyword>
<dbReference type="EMBL" id="MVIH01000002">
    <property type="protein sequence ID" value="ORB56234.1"/>
    <property type="molecule type" value="Genomic_DNA"/>
</dbReference>
<dbReference type="Pfam" id="PF00296">
    <property type="entry name" value="Bac_luciferase"/>
    <property type="match status" value="1"/>
</dbReference>
<dbReference type="SUPFAM" id="SSF51679">
    <property type="entry name" value="Bacterial luciferase-like"/>
    <property type="match status" value="1"/>
</dbReference>
<dbReference type="InterPro" id="IPR036661">
    <property type="entry name" value="Luciferase-like_sf"/>
</dbReference>
<dbReference type="AlphaFoldDB" id="A0A1X0J414"/>
<evidence type="ECO:0000256" key="1">
    <source>
        <dbReference type="ARBA" id="ARBA00022630"/>
    </source>
</evidence>
<dbReference type="PANTHER" id="PTHR42847:SF4">
    <property type="entry name" value="ALKANESULFONATE MONOOXYGENASE-RELATED"/>
    <property type="match status" value="1"/>
</dbReference>
<dbReference type="InterPro" id="IPR011251">
    <property type="entry name" value="Luciferase-like_dom"/>
</dbReference>